<dbReference type="RefSeq" id="WP_321550312.1">
    <property type="nucleotide sequence ID" value="NZ_JAXIVS010000015.1"/>
</dbReference>
<organism evidence="3 4">
    <name type="scientific">Hyalangium rubrum</name>
    <dbReference type="NCBI Taxonomy" id="3103134"/>
    <lineage>
        <taxon>Bacteria</taxon>
        <taxon>Pseudomonadati</taxon>
        <taxon>Myxococcota</taxon>
        <taxon>Myxococcia</taxon>
        <taxon>Myxococcales</taxon>
        <taxon>Cystobacterineae</taxon>
        <taxon>Archangiaceae</taxon>
        <taxon>Hyalangium</taxon>
    </lineage>
</organism>
<sequence>MARLKNLFTAVAVLAGLGAGSALASDADEIRMLGQTKITLVQAIEAAQRHQGGQAYEASIDDDSFEPVYEVSVVKDNRVYDVRVSGTDGKVLGAREDRKD</sequence>
<feature type="signal peptide" evidence="1">
    <location>
        <begin position="1"/>
        <end position="24"/>
    </location>
</feature>
<dbReference type="Gene3D" id="3.10.450.40">
    <property type="match status" value="1"/>
</dbReference>
<reference evidence="3 4" key="1">
    <citation type="submission" date="2023-12" db="EMBL/GenBank/DDBJ databases">
        <title>the genome sequence of Hyalangium sp. s54d21.</title>
        <authorList>
            <person name="Zhang X."/>
        </authorList>
    </citation>
    <scope>NUCLEOTIDE SEQUENCE [LARGE SCALE GENOMIC DNA]</scope>
    <source>
        <strain evidence="4">s54d21</strain>
    </source>
</reference>
<evidence type="ECO:0000313" key="3">
    <source>
        <dbReference type="EMBL" id="MDY7231602.1"/>
    </source>
</evidence>
<feature type="domain" description="PepSY" evidence="2">
    <location>
        <begin position="37"/>
        <end position="94"/>
    </location>
</feature>
<protein>
    <submittedName>
        <fullName evidence="3">PepSY domain-containing protein</fullName>
    </submittedName>
</protein>
<comment type="caution">
    <text evidence="3">The sequence shown here is derived from an EMBL/GenBank/DDBJ whole genome shotgun (WGS) entry which is preliminary data.</text>
</comment>
<evidence type="ECO:0000256" key="1">
    <source>
        <dbReference type="SAM" id="SignalP"/>
    </source>
</evidence>
<proteinExistence type="predicted"/>
<dbReference type="Pfam" id="PF03413">
    <property type="entry name" value="PepSY"/>
    <property type="match status" value="1"/>
</dbReference>
<keyword evidence="4" id="KW-1185">Reference proteome</keyword>
<dbReference type="EMBL" id="JAXIVS010000015">
    <property type="protein sequence ID" value="MDY7231602.1"/>
    <property type="molecule type" value="Genomic_DNA"/>
</dbReference>
<gene>
    <name evidence="3" type="ORF">SYV04_34760</name>
</gene>
<dbReference type="InterPro" id="IPR025711">
    <property type="entry name" value="PepSY"/>
</dbReference>
<accession>A0ABU5HDR3</accession>
<feature type="chain" id="PRO_5047220012" evidence="1">
    <location>
        <begin position="25"/>
        <end position="100"/>
    </location>
</feature>
<evidence type="ECO:0000313" key="4">
    <source>
        <dbReference type="Proteomes" id="UP001291309"/>
    </source>
</evidence>
<name>A0ABU5HDR3_9BACT</name>
<dbReference type="Proteomes" id="UP001291309">
    <property type="component" value="Unassembled WGS sequence"/>
</dbReference>
<keyword evidence="1" id="KW-0732">Signal</keyword>
<evidence type="ECO:0000259" key="2">
    <source>
        <dbReference type="Pfam" id="PF03413"/>
    </source>
</evidence>